<evidence type="ECO:0000313" key="1">
    <source>
        <dbReference type="EMBL" id="MDP9844632.1"/>
    </source>
</evidence>
<gene>
    <name evidence="1" type="ORF">J2853_003843</name>
</gene>
<proteinExistence type="predicted"/>
<name>A0ABT9QCZ2_9ACTN</name>
<dbReference type="EMBL" id="JAUSQU010000001">
    <property type="protein sequence ID" value="MDP9844632.1"/>
    <property type="molecule type" value="Genomic_DNA"/>
</dbReference>
<keyword evidence="1" id="KW-0238">DNA-binding</keyword>
<dbReference type="Proteomes" id="UP001225356">
    <property type="component" value="Unassembled WGS sequence"/>
</dbReference>
<dbReference type="RefSeq" id="WP_307559642.1">
    <property type="nucleotide sequence ID" value="NZ_JAUSQU010000001.1"/>
</dbReference>
<dbReference type="InterPro" id="IPR016032">
    <property type="entry name" value="Sig_transdc_resp-reg_C-effctor"/>
</dbReference>
<dbReference type="GO" id="GO:0003677">
    <property type="term" value="F:DNA binding"/>
    <property type="evidence" value="ECO:0007669"/>
    <property type="project" value="UniProtKB-KW"/>
</dbReference>
<reference evidence="1 2" key="1">
    <citation type="submission" date="2023-07" db="EMBL/GenBank/DDBJ databases">
        <title>Sequencing the genomes of 1000 actinobacteria strains.</title>
        <authorList>
            <person name="Klenk H.-P."/>
        </authorList>
    </citation>
    <scope>NUCLEOTIDE SEQUENCE [LARGE SCALE GENOMIC DNA]</scope>
    <source>
        <strain evidence="1 2">DSM 46740</strain>
    </source>
</reference>
<dbReference type="SUPFAM" id="SSF52172">
    <property type="entry name" value="CheY-like"/>
    <property type="match status" value="1"/>
</dbReference>
<evidence type="ECO:0000313" key="2">
    <source>
        <dbReference type="Proteomes" id="UP001225356"/>
    </source>
</evidence>
<protein>
    <submittedName>
        <fullName evidence="1">DNA-binding NarL/FixJ family response regulator</fullName>
    </submittedName>
</protein>
<comment type="caution">
    <text evidence="1">The sequence shown here is derived from an EMBL/GenBank/DDBJ whole genome shotgun (WGS) entry which is preliminary data.</text>
</comment>
<sequence>MADTGPEALTVALRARPDIVPLDVETPGGDGITDVAGRLHLSEGAVRDDLSPAVRKTRARDRVEAVRRARSPGRL</sequence>
<accession>A0ABT9QCZ2</accession>
<keyword evidence="2" id="KW-1185">Reference proteome</keyword>
<dbReference type="InterPro" id="IPR011006">
    <property type="entry name" value="CheY-like_superfamily"/>
</dbReference>
<dbReference type="Gene3D" id="1.10.10.10">
    <property type="entry name" value="Winged helix-like DNA-binding domain superfamily/Winged helix DNA-binding domain"/>
    <property type="match status" value="1"/>
</dbReference>
<dbReference type="SUPFAM" id="SSF46894">
    <property type="entry name" value="C-terminal effector domain of the bipartite response regulators"/>
    <property type="match status" value="1"/>
</dbReference>
<organism evidence="1 2">
    <name type="scientific">Streptosporangium lutulentum</name>
    <dbReference type="NCBI Taxonomy" id="1461250"/>
    <lineage>
        <taxon>Bacteria</taxon>
        <taxon>Bacillati</taxon>
        <taxon>Actinomycetota</taxon>
        <taxon>Actinomycetes</taxon>
        <taxon>Streptosporangiales</taxon>
        <taxon>Streptosporangiaceae</taxon>
        <taxon>Streptosporangium</taxon>
    </lineage>
</organism>
<dbReference type="InterPro" id="IPR036388">
    <property type="entry name" value="WH-like_DNA-bd_sf"/>
</dbReference>